<evidence type="ECO:0000256" key="15">
    <source>
        <dbReference type="ARBA" id="ARBA00023027"/>
    </source>
</evidence>
<evidence type="ECO:0000256" key="10">
    <source>
        <dbReference type="ARBA" id="ARBA00022490"/>
    </source>
</evidence>
<dbReference type="Gene3D" id="1.20.1090.10">
    <property type="entry name" value="Dehydroquinate synthase-like - alpha domain"/>
    <property type="match status" value="1"/>
</dbReference>
<keyword evidence="16" id="KW-0057">Aromatic amino acid biosynthesis</keyword>
<dbReference type="PANTHER" id="PTHR43622">
    <property type="entry name" value="3-DEHYDROQUINATE SYNTHASE"/>
    <property type="match status" value="1"/>
</dbReference>
<evidence type="ECO:0000256" key="8">
    <source>
        <dbReference type="ARBA" id="ARBA00013031"/>
    </source>
</evidence>
<dbReference type="PIRSF" id="PIRSF001455">
    <property type="entry name" value="DHQ_synth"/>
    <property type="match status" value="1"/>
</dbReference>
<evidence type="ECO:0000256" key="14">
    <source>
        <dbReference type="ARBA" id="ARBA00022833"/>
    </source>
</evidence>
<dbReference type="SUPFAM" id="SSF56796">
    <property type="entry name" value="Dehydroquinate synthase-like"/>
    <property type="match status" value="1"/>
</dbReference>
<accession>A0A7S0ZF93</accession>
<evidence type="ECO:0000256" key="11">
    <source>
        <dbReference type="ARBA" id="ARBA00022605"/>
    </source>
</evidence>
<evidence type="ECO:0000256" key="4">
    <source>
        <dbReference type="ARBA" id="ARBA00004229"/>
    </source>
</evidence>
<feature type="domain" description="3-dehydroquinate synthase C-terminal" evidence="22">
    <location>
        <begin position="192"/>
        <end position="336"/>
    </location>
</feature>
<keyword evidence="14" id="KW-0862">Zinc</keyword>
<name>A0A7S0ZF93_9RHOD</name>
<dbReference type="AlphaFoldDB" id="A0A7S0ZF93"/>
<evidence type="ECO:0000256" key="16">
    <source>
        <dbReference type="ARBA" id="ARBA00023141"/>
    </source>
</evidence>
<evidence type="ECO:0000259" key="21">
    <source>
        <dbReference type="Pfam" id="PF01761"/>
    </source>
</evidence>
<evidence type="ECO:0000256" key="20">
    <source>
        <dbReference type="ARBA" id="ARBA00068623"/>
    </source>
</evidence>
<comment type="subcellular location">
    <subcellularLocation>
        <location evidence="5">Cytoplasm</location>
    </subcellularLocation>
    <subcellularLocation>
        <location evidence="4">Plastid</location>
        <location evidence="4">Chloroplast</location>
    </subcellularLocation>
</comment>
<dbReference type="GO" id="GO:0009073">
    <property type="term" value="P:aromatic amino acid family biosynthetic process"/>
    <property type="evidence" value="ECO:0007669"/>
    <property type="project" value="UniProtKB-KW"/>
</dbReference>
<dbReference type="InterPro" id="IPR056179">
    <property type="entry name" value="DHQS_C"/>
</dbReference>
<comment type="similarity">
    <text evidence="7">Belongs to the sugar phosphate cyclases superfamily. Dehydroquinate synthase family.</text>
</comment>
<evidence type="ECO:0000259" key="22">
    <source>
        <dbReference type="Pfam" id="PF24621"/>
    </source>
</evidence>
<dbReference type="GO" id="GO:0000166">
    <property type="term" value="F:nucleotide binding"/>
    <property type="evidence" value="ECO:0007669"/>
    <property type="project" value="UniProtKB-KW"/>
</dbReference>
<comment type="catalytic activity">
    <reaction evidence="1">
        <text>7-phospho-2-dehydro-3-deoxy-D-arabino-heptonate = 3-dehydroquinate + phosphate</text>
        <dbReference type="Rhea" id="RHEA:21968"/>
        <dbReference type="ChEBI" id="CHEBI:32364"/>
        <dbReference type="ChEBI" id="CHEBI:43474"/>
        <dbReference type="ChEBI" id="CHEBI:58394"/>
        <dbReference type="EC" id="4.2.3.4"/>
    </reaction>
</comment>
<evidence type="ECO:0000256" key="7">
    <source>
        <dbReference type="ARBA" id="ARBA00005412"/>
    </source>
</evidence>
<evidence type="ECO:0000256" key="13">
    <source>
        <dbReference type="ARBA" id="ARBA00022741"/>
    </source>
</evidence>
<dbReference type="GO" id="GO:0046872">
    <property type="term" value="F:metal ion binding"/>
    <property type="evidence" value="ECO:0007669"/>
    <property type="project" value="UniProtKB-KW"/>
</dbReference>
<dbReference type="FunFam" id="1.20.1090.10:FF:000002">
    <property type="entry name" value="3-dehydroquinate synthase"/>
    <property type="match status" value="1"/>
</dbReference>
<evidence type="ECO:0000256" key="18">
    <source>
        <dbReference type="ARBA" id="ARBA00023285"/>
    </source>
</evidence>
<dbReference type="GO" id="GO:0003856">
    <property type="term" value="F:3-dehydroquinate synthase activity"/>
    <property type="evidence" value="ECO:0007669"/>
    <property type="project" value="UniProtKB-EC"/>
</dbReference>
<keyword evidence="15" id="KW-0520">NAD</keyword>
<dbReference type="Pfam" id="PF24621">
    <property type="entry name" value="DHQS_C"/>
    <property type="match status" value="1"/>
</dbReference>
<feature type="domain" description="3-dehydroquinate synthase N-terminal" evidence="21">
    <location>
        <begin position="78"/>
        <end position="190"/>
    </location>
</feature>
<protein>
    <recommendedName>
        <fullName evidence="9">3-dehydroquinate synthase</fullName>
        <ecNumber evidence="8">4.2.3.4</ecNumber>
    </recommendedName>
    <alternativeName>
        <fullName evidence="20">3-dehydroquinate synthase, chloroplastic</fullName>
    </alternativeName>
</protein>
<dbReference type="GO" id="GO:0008652">
    <property type="term" value="P:amino acid biosynthetic process"/>
    <property type="evidence" value="ECO:0007669"/>
    <property type="project" value="UniProtKB-KW"/>
</dbReference>
<evidence type="ECO:0000256" key="3">
    <source>
        <dbReference type="ARBA" id="ARBA00001941"/>
    </source>
</evidence>
<evidence type="ECO:0000256" key="2">
    <source>
        <dbReference type="ARBA" id="ARBA00001911"/>
    </source>
</evidence>
<dbReference type="CDD" id="cd08195">
    <property type="entry name" value="DHQS"/>
    <property type="match status" value="1"/>
</dbReference>
<keyword evidence="17" id="KW-0456">Lyase</keyword>
<dbReference type="GO" id="GO:0009507">
    <property type="term" value="C:chloroplast"/>
    <property type="evidence" value="ECO:0007669"/>
    <property type="project" value="UniProtKB-SubCell"/>
</dbReference>
<keyword evidence="13" id="KW-0547">Nucleotide-binding</keyword>
<dbReference type="InterPro" id="IPR030960">
    <property type="entry name" value="DHQS/DOIS_N"/>
</dbReference>
<evidence type="ECO:0000256" key="19">
    <source>
        <dbReference type="ARBA" id="ARBA00056090"/>
    </source>
</evidence>
<dbReference type="InterPro" id="IPR030963">
    <property type="entry name" value="DHQ_synth_fam"/>
</dbReference>
<evidence type="ECO:0000256" key="6">
    <source>
        <dbReference type="ARBA" id="ARBA00004661"/>
    </source>
</evidence>
<keyword evidence="11" id="KW-0028">Amino-acid biosynthesis</keyword>
<evidence type="ECO:0000256" key="1">
    <source>
        <dbReference type="ARBA" id="ARBA00001393"/>
    </source>
</evidence>
<dbReference type="EMBL" id="HBFP01006142">
    <property type="protein sequence ID" value="CAD8819988.1"/>
    <property type="molecule type" value="Transcribed_RNA"/>
</dbReference>
<proteinExistence type="inferred from homology"/>
<dbReference type="InterPro" id="IPR016037">
    <property type="entry name" value="DHQ_synth_AroB"/>
</dbReference>
<organism evidence="23">
    <name type="scientific">Timspurckia oligopyrenoides</name>
    <dbReference type="NCBI Taxonomy" id="708627"/>
    <lineage>
        <taxon>Eukaryota</taxon>
        <taxon>Rhodophyta</taxon>
        <taxon>Bangiophyceae</taxon>
        <taxon>Porphyridiales</taxon>
        <taxon>Porphyridiaceae</taxon>
        <taxon>Timspurckia</taxon>
    </lineage>
</organism>
<comment type="function">
    <text evidence="19">Catalyzes the second step in the shikimate pathway.</text>
</comment>
<keyword evidence="12" id="KW-0479">Metal-binding</keyword>
<dbReference type="NCBIfam" id="TIGR01357">
    <property type="entry name" value="aroB"/>
    <property type="match status" value="1"/>
</dbReference>
<dbReference type="EC" id="4.2.3.4" evidence="8"/>
<comment type="cofactor">
    <cofactor evidence="3">
        <name>Co(2+)</name>
        <dbReference type="ChEBI" id="CHEBI:48828"/>
    </cofactor>
</comment>
<dbReference type="Pfam" id="PF01761">
    <property type="entry name" value="DHQ_synthase"/>
    <property type="match status" value="1"/>
</dbReference>
<evidence type="ECO:0000256" key="12">
    <source>
        <dbReference type="ARBA" id="ARBA00022723"/>
    </source>
</evidence>
<evidence type="ECO:0000313" key="23">
    <source>
        <dbReference type="EMBL" id="CAD8819988.1"/>
    </source>
</evidence>
<dbReference type="FunFam" id="3.40.50.1970:FF:000001">
    <property type="entry name" value="3-dehydroquinate synthase"/>
    <property type="match status" value="1"/>
</dbReference>
<dbReference type="GO" id="GO:0009423">
    <property type="term" value="P:chorismate biosynthetic process"/>
    <property type="evidence" value="ECO:0007669"/>
    <property type="project" value="UniProtKB-ARBA"/>
</dbReference>
<evidence type="ECO:0000256" key="17">
    <source>
        <dbReference type="ARBA" id="ARBA00023239"/>
    </source>
</evidence>
<evidence type="ECO:0000256" key="5">
    <source>
        <dbReference type="ARBA" id="ARBA00004496"/>
    </source>
</evidence>
<dbReference type="PANTHER" id="PTHR43622:SF7">
    <property type="entry name" value="3-DEHYDROQUINATE SYNTHASE, CHLOROPLASTIC"/>
    <property type="match status" value="1"/>
</dbReference>
<comment type="cofactor">
    <cofactor evidence="2">
        <name>NAD(+)</name>
        <dbReference type="ChEBI" id="CHEBI:57540"/>
    </cofactor>
</comment>
<dbReference type="HAMAP" id="MF_00110">
    <property type="entry name" value="DHQ_synthase"/>
    <property type="match status" value="1"/>
</dbReference>
<sequence>MEKVIETEPVIESSLEVDADSRKYPIHFGKNLLSDSKLLGSCVRGHKAIIVTNTTVGPLYLGRVKSALESAGKAVTVVELPDGEEYKTIDSLSAVWDACMEFRLDRKSVLFALGGGVIGDISGFAASAFVRGIDFVQLPTTLLAVVDSAVGGKTAINHPQGKNMIGAFYQPTAVIVDTLALETLDDRQYAAGVAEVIKYGLICDAEFFEYLESNMERLMKRDPEVLGYAMKISCQRKADVVAADEKESGIRAILNLGHTFGHAIEAHQGYGNWLHGEAVAAGMVMAAEMSCRLGWIDRSLVARTEALLVRASLPVVPPPNMGIEAFMRYMSVDKKVESGVLKLVLLKSLGEAIVTSDFDKEILYDTIMLYQQRFKENPGRYMVQSVHSEKEQAVR</sequence>
<evidence type="ECO:0000256" key="9">
    <source>
        <dbReference type="ARBA" id="ARBA00017684"/>
    </source>
</evidence>
<reference evidence="23" key="1">
    <citation type="submission" date="2021-01" db="EMBL/GenBank/DDBJ databases">
        <authorList>
            <person name="Corre E."/>
            <person name="Pelletier E."/>
            <person name="Niang G."/>
            <person name="Scheremetjew M."/>
            <person name="Finn R."/>
            <person name="Kale V."/>
            <person name="Holt S."/>
            <person name="Cochrane G."/>
            <person name="Meng A."/>
            <person name="Brown T."/>
            <person name="Cohen L."/>
        </authorList>
    </citation>
    <scope>NUCLEOTIDE SEQUENCE</scope>
    <source>
        <strain evidence="23">CCMP3278</strain>
    </source>
</reference>
<keyword evidence="18" id="KW-0170">Cobalt</keyword>
<dbReference type="Gene3D" id="3.40.50.1970">
    <property type="match status" value="1"/>
</dbReference>
<gene>
    <name evidence="23" type="ORF">TOLI1172_LOCUS4377</name>
</gene>
<keyword evidence="10" id="KW-0963">Cytoplasm</keyword>
<dbReference type="InterPro" id="IPR050071">
    <property type="entry name" value="Dehydroquinate_synthase"/>
</dbReference>
<comment type="pathway">
    <text evidence="6">Metabolic intermediate biosynthesis; chorismate biosynthesis; chorismate from D-erythrose 4-phosphate and phosphoenolpyruvate: step 2/7.</text>
</comment>